<sequence>MDSVALLHLVDIIDAGNISAAARRLKMTRANVSYHLNQLERNVGAQLLRRTTRSLEPTEMGLQLYHQGCVIRNALAEAREATSLRDTPRGRVRLSVPIGYGQLVLAPWLLEFKRLHPSIDLDVIFDTKIRNLINDEVDVSVRVLSDPPQNLESRDLGPVSMLICASRPFAAEHGLPQTLDELRNFPIIAGSPVGKKLRVAGIFKGVRHEIVLEPSLASDNFLFLRQALLQNLGVGVTTDYVVRDQVASGEIVRAMPEWSLSIYGNRMHLLFMPDQYRIRAVTTLIEFLAHKGKTVAAMEQK</sequence>
<dbReference type="RefSeq" id="WP_024004005.1">
    <property type="nucleotide sequence ID" value="NZ_KI650979.1"/>
</dbReference>
<dbReference type="InterPro" id="IPR058163">
    <property type="entry name" value="LysR-type_TF_proteobact-type"/>
</dbReference>
<gene>
    <name evidence="6" type="ORF">W822_04710</name>
</gene>
<dbReference type="SUPFAM" id="SSF53850">
    <property type="entry name" value="Periplasmic binding protein-like II"/>
    <property type="match status" value="1"/>
</dbReference>
<dbReference type="InterPro" id="IPR005119">
    <property type="entry name" value="LysR_subst-bd"/>
</dbReference>
<keyword evidence="3" id="KW-0238">DNA-binding</keyword>
<keyword evidence="4" id="KW-0804">Transcription</keyword>
<reference evidence="6 7" key="1">
    <citation type="journal article" date="2014" name="Genome Announc.">
        <title>Draft Genome Sequence of Advenella kashmirensis Strain W13003, a Polycyclic Aromatic Hydrocarbon-Degrading Bacterium.</title>
        <authorList>
            <person name="Wang X."/>
            <person name="Jin D."/>
            <person name="Zhou L."/>
            <person name="Wu L."/>
            <person name="An W."/>
            <person name="Zhao L."/>
        </authorList>
    </citation>
    <scope>NUCLEOTIDE SEQUENCE [LARGE SCALE GENOMIC DNA]</scope>
    <source>
        <strain evidence="6 7">W13003</strain>
    </source>
</reference>
<dbReference type="GO" id="GO:0006351">
    <property type="term" value="P:DNA-templated transcription"/>
    <property type="evidence" value="ECO:0007669"/>
    <property type="project" value="TreeGrafter"/>
</dbReference>
<dbReference type="Pfam" id="PF03466">
    <property type="entry name" value="LysR_substrate"/>
    <property type="match status" value="1"/>
</dbReference>
<dbReference type="EMBL" id="AYXT01000001">
    <property type="protein sequence ID" value="ETF04453.1"/>
    <property type="molecule type" value="Genomic_DNA"/>
</dbReference>
<dbReference type="GO" id="GO:0043565">
    <property type="term" value="F:sequence-specific DNA binding"/>
    <property type="evidence" value="ECO:0007669"/>
    <property type="project" value="TreeGrafter"/>
</dbReference>
<dbReference type="PROSITE" id="PS50931">
    <property type="entry name" value="HTH_LYSR"/>
    <property type="match status" value="1"/>
</dbReference>
<keyword evidence="7" id="KW-1185">Reference proteome</keyword>
<dbReference type="InterPro" id="IPR036390">
    <property type="entry name" value="WH_DNA-bd_sf"/>
</dbReference>
<evidence type="ECO:0000259" key="5">
    <source>
        <dbReference type="PROSITE" id="PS50931"/>
    </source>
</evidence>
<dbReference type="PATRIC" id="fig|1424334.3.peg.954"/>
<dbReference type="eggNOG" id="COG0583">
    <property type="taxonomic scope" value="Bacteria"/>
</dbReference>
<evidence type="ECO:0000256" key="2">
    <source>
        <dbReference type="ARBA" id="ARBA00023015"/>
    </source>
</evidence>
<dbReference type="CDD" id="cd08422">
    <property type="entry name" value="PBP2_CrgA_like"/>
    <property type="match status" value="1"/>
</dbReference>
<evidence type="ECO:0000256" key="4">
    <source>
        <dbReference type="ARBA" id="ARBA00023163"/>
    </source>
</evidence>
<dbReference type="Gene3D" id="3.40.190.290">
    <property type="match status" value="1"/>
</dbReference>
<protein>
    <submittedName>
        <fullName evidence="6">LysR family transcriptional regulator</fullName>
    </submittedName>
</protein>
<evidence type="ECO:0000313" key="6">
    <source>
        <dbReference type="EMBL" id="ETF04453.1"/>
    </source>
</evidence>
<proteinExistence type="inferred from homology"/>
<dbReference type="Pfam" id="PF00126">
    <property type="entry name" value="HTH_1"/>
    <property type="match status" value="1"/>
</dbReference>
<dbReference type="PANTHER" id="PTHR30537">
    <property type="entry name" value="HTH-TYPE TRANSCRIPTIONAL REGULATOR"/>
    <property type="match status" value="1"/>
</dbReference>
<name>V8QYJ6_9BURK</name>
<dbReference type="HOGENOM" id="CLU_039613_16_2_4"/>
<dbReference type="PANTHER" id="PTHR30537:SF5">
    <property type="entry name" value="HTH-TYPE TRANSCRIPTIONAL ACTIVATOR TTDR-RELATED"/>
    <property type="match status" value="1"/>
</dbReference>
<evidence type="ECO:0000313" key="7">
    <source>
        <dbReference type="Proteomes" id="UP000018733"/>
    </source>
</evidence>
<dbReference type="SUPFAM" id="SSF46785">
    <property type="entry name" value="Winged helix' DNA-binding domain"/>
    <property type="match status" value="1"/>
</dbReference>
<comment type="caution">
    <text evidence="6">The sequence shown here is derived from an EMBL/GenBank/DDBJ whole genome shotgun (WGS) entry which is preliminary data.</text>
</comment>
<feature type="domain" description="HTH lysR-type" evidence="5">
    <location>
        <begin position="1"/>
        <end position="58"/>
    </location>
</feature>
<organism evidence="6 7">
    <name type="scientific">Advenella kashmirensis W13003</name>
    <dbReference type="NCBI Taxonomy" id="1424334"/>
    <lineage>
        <taxon>Bacteria</taxon>
        <taxon>Pseudomonadati</taxon>
        <taxon>Pseudomonadota</taxon>
        <taxon>Betaproteobacteria</taxon>
        <taxon>Burkholderiales</taxon>
        <taxon>Alcaligenaceae</taxon>
    </lineage>
</organism>
<dbReference type="InterPro" id="IPR000847">
    <property type="entry name" value="LysR_HTH_N"/>
</dbReference>
<dbReference type="OrthoDB" id="8714815at2"/>
<dbReference type="STRING" id="1424334.W822_04710"/>
<dbReference type="InterPro" id="IPR036388">
    <property type="entry name" value="WH-like_DNA-bd_sf"/>
</dbReference>
<evidence type="ECO:0000256" key="3">
    <source>
        <dbReference type="ARBA" id="ARBA00023125"/>
    </source>
</evidence>
<comment type="similarity">
    <text evidence="1">Belongs to the LysR transcriptional regulatory family.</text>
</comment>
<dbReference type="Proteomes" id="UP000018733">
    <property type="component" value="Unassembled WGS sequence"/>
</dbReference>
<keyword evidence="2" id="KW-0805">Transcription regulation</keyword>
<dbReference type="Gene3D" id="1.10.10.10">
    <property type="entry name" value="Winged helix-like DNA-binding domain superfamily/Winged helix DNA-binding domain"/>
    <property type="match status" value="1"/>
</dbReference>
<evidence type="ECO:0000256" key="1">
    <source>
        <dbReference type="ARBA" id="ARBA00009437"/>
    </source>
</evidence>
<accession>V8QYJ6</accession>
<dbReference type="AlphaFoldDB" id="V8QYJ6"/>
<dbReference type="GO" id="GO:0003700">
    <property type="term" value="F:DNA-binding transcription factor activity"/>
    <property type="evidence" value="ECO:0007669"/>
    <property type="project" value="InterPro"/>
</dbReference>